<comment type="subcellular location">
    <subcellularLocation>
        <location evidence="1 6">Cell membrane</location>
        <topology evidence="1 6">Multi-pass membrane protein</topology>
    </subcellularLocation>
</comment>
<feature type="domain" description="VTT" evidence="7">
    <location>
        <begin position="57"/>
        <end position="173"/>
    </location>
</feature>
<evidence type="ECO:0000256" key="6">
    <source>
        <dbReference type="RuleBase" id="RU366058"/>
    </source>
</evidence>
<sequence length="178" mass="20530">MQPYKRWIKWSIVVALIAIVWFFQSQIPVLINWLRTLGYPAIIGFCFLYCFVSLLFLPIMPLMLASGALFGFYWGLVLNLFSALLSATIAFMISRHIGLGWLSAKKRQQLDNWIKRLDSYGWKSLALCRLTPFIPCAIVNYGYGFTRIKTSVFIITSFIFFIPLLVVETYCGYLSTCF</sequence>
<dbReference type="Pfam" id="PF09335">
    <property type="entry name" value="VTT_dom"/>
    <property type="match status" value="1"/>
</dbReference>
<dbReference type="OrthoDB" id="9800167at2"/>
<evidence type="ECO:0000313" key="10">
    <source>
        <dbReference type="Proteomes" id="UP000054691"/>
    </source>
</evidence>
<keyword evidence="2 6" id="KW-1003">Cell membrane</keyword>
<organism evidence="9 11">
    <name type="scientific">Legionella gratiana</name>
    <dbReference type="NCBI Taxonomy" id="45066"/>
    <lineage>
        <taxon>Bacteria</taxon>
        <taxon>Pseudomonadati</taxon>
        <taxon>Pseudomonadota</taxon>
        <taxon>Gammaproteobacteria</taxon>
        <taxon>Legionellales</taxon>
        <taxon>Legionellaceae</taxon>
        <taxon>Legionella</taxon>
    </lineage>
</organism>
<feature type="transmembrane region" description="Helical" evidence="6">
    <location>
        <begin position="12"/>
        <end position="31"/>
    </location>
</feature>
<feature type="transmembrane region" description="Helical" evidence="6">
    <location>
        <begin position="69"/>
        <end position="93"/>
    </location>
</feature>
<evidence type="ECO:0000256" key="3">
    <source>
        <dbReference type="ARBA" id="ARBA00022692"/>
    </source>
</evidence>
<dbReference type="GO" id="GO:0005886">
    <property type="term" value="C:plasma membrane"/>
    <property type="evidence" value="ECO:0007669"/>
    <property type="project" value="UniProtKB-SubCell"/>
</dbReference>
<reference evidence="8 10" key="1">
    <citation type="submission" date="2015-11" db="EMBL/GenBank/DDBJ databases">
        <title>Genomic analysis of 38 Legionella species identifies large and diverse effector repertoires.</title>
        <authorList>
            <person name="Burstein D."/>
            <person name="Amaro F."/>
            <person name="Zusman T."/>
            <person name="Lifshitz Z."/>
            <person name="Cohen O."/>
            <person name="Gilbert J.A."/>
            <person name="Pupko T."/>
            <person name="Shuman H.A."/>
            <person name="Segal G."/>
        </authorList>
    </citation>
    <scope>NUCLEOTIDE SEQUENCE [LARGE SCALE GENOMIC DNA]</scope>
    <source>
        <strain evidence="8 10">Lyon 8420412</strain>
    </source>
</reference>
<dbReference type="Proteomes" id="UP000054691">
    <property type="component" value="Unassembled WGS sequence"/>
</dbReference>
<reference evidence="9 11" key="2">
    <citation type="submission" date="2018-06" db="EMBL/GenBank/DDBJ databases">
        <authorList>
            <consortium name="Pathogen Informatics"/>
            <person name="Doyle S."/>
        </authorList>
    </citation>
    <scope>NUCLEOTIDE SEQUENCE [LARGE SCALE GENOMIC DNA]</scope>
    <source>
        <strain evidence="9 11">NCTC12388</strain>
    </source>
</reference>
<dbReference type="RefSeq" id="WP_058499129.1">
    <property type="nucleotide sequence ID" value="NZ_CAAAHW010000003.1"/>
</dbReference>
<evidence type="ECO:0000313" key="9">
    <source>
        <dbReference type="EMBL" id="STX44590.1"/>
    </source>
</evidence>
<proteinExistence type="inferred from homology"/>
<feature type="transmembrane region" description="Helical" evidence="6">
    <location>
        <begin position="37"/>
        <end position="57"/>
    </location>
</feature>
<keyword evidence="10" id="KW-1185">Reference proteome</keyword>
<protein>
    <recommendedName>
        <fullName evidence="6">TVP38/TMEM64 family membrane protein</fullName>
    </recommendedName>
</protein>
<evidence type="ECO:0000256" key="1">
    <source>
        <dbReference type="ARBA" id="ARBA00004651"/>
    </source>
</evidence>
<evidence type="ECO:0000313" key="8">
    <source>
        <dbReference type="EMBL" id="KTD11062.1"/>
    </source>
</evidence>
<dbReference type="EMBL" id="UGOB01000001">
    <property type="protein sequence ID" value="STX44590.1"/>
    <property type="molecule type" value="Genomic_DNA"/>
</dbReference>
<evidence type="ECO:0000256" key="4">
    <source>
        <dbReference type="ARBA" id="ARBA00022989"/>
    </source>
</evidence>
<keyword evidence="4 6" id="KW-1133">Transmembrane helix</keyword>
<evidence type="ECO:0000259" key="7">
    <source>
        <dbReference type="Pfam" id="PF09335"/>
    </source>
</evidence>
<accession>A0A378JIT3</accession>
<feature type="transmembrane region" description="Helical" evidence="6">
    <location>
        <begin position="153"/>
        <end position="175"/>
    </location>
</feature>
<dbReference type="AlphaFoldDB" id="A0A378JIT3"/>
<dbReference type="InterPro" id="IPR015414">
    <property type="entry name" value="TMEM64"/>
</dbReference>
<dbReference type="Proteomes" id="UP000254476">
    <property type="component" value="Unassembled WGS sequence"/>
</dbReference>
<gene>
    <name evidence="9" type="primary">ydjZ</name>
    <name evidence="8" type="ORF">Lgra_2028</name>
    <name evidence="9" type="ORF">NCTC12388_01580</name>
</gene>
<dbReference type="InterPro" id="IPR032816">
    <property type="entry name" value="VTT_dom"/>
</dbReference>
<keyword evidence="5 6" id="KW-0472">Membrane</keyword>
<dbReference type="PANTHER" id="PTHR12677">
    <property type="entry name" value="GOLGI APPARATUS MEMBRANE PROTEIN TVP38-RELATED"/>
    <property type="match status" value="1"/>
</dbReference>
<comment type="similarity">
    <text evidence="6">Belongs to the TVP38/TMEM64 family.</text>
</comment>
<name>A0A378JIT3_9GAMM</name>
<evidence type="ECO:0000256" key="5">
    <source>
        <dbReference type="ARBA" id="ARBA00023136"/>
    </source>
</evidence>
<dbReference type="PANTHER" id="PTHR12677:SF59">
    <property type="entry name" value="GOLGI APPARATUS MEMBRANE PROTEIN TVP38-RELATED"/>
    <property type="match status" value="1"/>
</dbReference>
<evidence type="ECO:0000256" key="2">
    <source>
        <dbReference type="ARBA" id="ARBA00022475"/>
    </source>
</evidence>
<keyword evidence="3 6" id="KW-0812">Transmembrane</keyword>
<dbReference type="STRING" id="45066.Lgra_2028"/>
<evidence type="ECO:0000313" key="11">
    <source>
        <dbReference type="Proteomes" id="UP000254476"/>
    </source>
</evidence>
<dbReference type="EMBL" id="LNYE01000022">
    <property type="protein sequence ID" value="KTD11062.1"/>
    <property type="molecule type" value="Genomic_DNA"/>
</dbReference>
<comment type="caution">
    <text evidence="6">Lacks conserved residue(s) required for the propagation of feature annotation.</text>
</comment>